<sequence>MNTLTPFDRRRRQLLQGGTGGLLSWCLPQSVLADSADELHTLVAKQARKLAGEQQVKLRMLIPAGSGENLIPVIAAFRKASGIEVEIIESPVDDINTQLTLDSMSGDGTYDLALPATFGLPDLASSGAILPLDDFAARYEPADFRKDVLFSTGDSFDGELYGFQADGDAYLMFYHKGLLNDPDEQKRYEDQFGEALAIPDTWETLDQQMAWFHRPDKGLYGGVLFRNPGYLAWEWWVRFHAKGYWPLSATLEPQIDCDAGVEALEAMIRATSHQVPESRSLGLVDNWKRFSRGDVYCNIGWGGSQKYFNSSKSAMQGRLEYGPTPGGLVDDELLLTPYFNWGWNYVVTANSQQAELAYLFALYASSPHMSTLAVRQVGGFFDPIRPTHYDDEEIQKAYSKPFLDVHRQSLESAIPDLYLANQGQYYQTLGNWLDRAMAGQVEPAEALANVSQHWQLINRQSDMELQRERWLELREKYPENVRRRLRDLS</sequence>
<dbReference type="InterPro" id="IPR006059">
    <property type="entry name" value="SBP"/>
</dbReference>
<protein>
    <submittedName>
        <fullName evidence="5">Uncharacterized protein</fullName>
    </submittedName>
</protein>
<proteinExistence type="inferred from homology"/>
<evidence type="ECO:0000313" key="5">
    <source>
        <dbReference type="EMBL" id="ASJ76741.1"/>
    </source>
</evidence>
<dbReference type="InterPro" id="IPR050490">
    <property type="entry name" value="Bact_solute-bd_prot1"/>
</dbReference>
<dbReference type="Gene3D" id="3.40.190.10">
    <property type="entry name" value="Periplasmic binding protein-like II"/>
    <property type="match status" value="2"/>
</dbReference>
<dbReference type="Pfam" id="PF13416">
    <property type="entry name" value="SBP_bac_8"/>
    <property type="match status" value="1"/>
</dbReference>
<dbReference type="GO" id="GO:0042597">
    <property type="term" value="C:periplasmic space"/>
    <property type="evidence" value="ECO:0007669"/>
    <property type="project" value="UniProtKB-SubCell"/>
</dbReference>
<comment type="subcellular location">
    <subcellularLocation>
        <location evidence="1">Periplasm</location>
    </subcellularLocation>
</comment>
<evidence type="ECO:0000256" key="3">
    <source>
        <dbReference type="ARBA" id="ARBA00022448"/>
    </source>
</evidence>
<dbReference type="PANTHER" id="PTHR43649">
    <property type="entry name" value="ARABINOSE-BINDING PROTEIN-RELATED"/>
    <property type="match status" value="1"/>
</dbReference>
<evidence type="ECO:0000256" key="1">
    <source>
        <dbReference type="ARBA" id="ARBA00004418"/>
    </source>
</evidence>
<dbReference type="AlphaFoldDB" id="A0A2Z2P2B3"/>
<dbReference type="PANTHER" id="PTHR43649:SF34">
    <property type="entry name" value="ABC TRANSPORTER PERIPLASMIC-BINDING PROTEIN YCJN-RELATED"/>
    <property type="match status" value="1"/>
</dbReference>
<reference evidence="5 6" key="1">
    <citation type="submission" date="2016-12" db="EMBL/GenBank/DDBJ databases">
        <authorList>
            <person name="Song W.-J."/>
            <person name="Kurnit D.M."/>
        </authorList>
    </citation>
    <scope>NUCLEOTIDE SEQUENCE [LARGE SCALE GENOMIC DNA]</scope>
    <source>
        <strain evidence="5 6">IMCC3135</strain>
    </source>
</reference>
<dbReference type="KEGG" id="gai:IMCC3135_33485"/>
<organism evidence="5 6">
    <name type="scientific">Granulosicoccus antarcticus IMCC3135</name>
    <dbReference type="NCBI Taxonomy" id="1192854"/>
    <lineage>
        <taxon>Bacteria</taxon>
        <taxon>Pseudomonadati</taxon>
        <taxon>Pseudomonadota</taxon>
        <taxon>Gammaproteobacteria</taxon>
        <taxon>Chromatiales</taxon>
        <taxon>Granulosicoccaceae</taxon>
        <taxon>Granulosicoccus</taxon>
    </lineage>
</organism>
<keyword evidence="6" id="KW-1185">Reference proteome</keyword>
<accession>A0A2Z2P2B3</accession>
<evidence type="ECO:0000313" key="6">
    <source>
        <dbReference type="Proteomes" id="UP000250079"/>
    </source>
</evidence>
<evidence type="ECO:0000256" key="4">
    <source>
        <dbReference type="ARBA" id="ARBA00022729"/>
    </source>
</evidence>
<dbReference type="SUPFAM" id="SSF53850">
    <property type="entry name" value="Periplasmic binding protein-like II"/>
    <property type="match status" value="1"/>
</dbReference>
<dbReference type="RefSeq" id="WP_205737828.1">
    <property type="nucleotide sequence ID" value="NZ_CP018632.1"/>
</dbReference>
<keyword evidence="3" id="KW-0813">Transport</keyword>
<evidence type="ECO:0000256" key="2">
    <source>
        <dbReference type="ARBA" id="ARBA00008520"/>
    </source>
</evidence>
<keyword evidence="4" id="KW-0732">Signal</keyword>
<gene>
    <name evidence="5" type="ORF">IMCC3135_33485</name>
</gene>
<name>A0A2Z2P2B3_9GAMM</name>
<comment type="similarity">
    <text evidence="2">Belongs to the bacterial solute-binding protein 1 family.</text>
</comment>
<dbReference type="EMBL" id="CP018632">
    <property type="protein sequence ID" value="ASJ76741.1"/>
    <property type="molecule type" value="Genomic_DNA"/>
</dbReference>
<dbReference type="Proteomes" id="UP000250079">
    <property type="component" value="Chromosome"/>
</dbReference>